<evidence type="ECO:0000256" key="1">
    <source>
        <dbReference type="ARBA" id="ARBA00001164"/>
    </source>
</evidence>
<dbReference type="SUPFAM" id="SSF51366">
    <property type="entry name" value="Ribulose-phoshate binding barrel"/>
    <property type="match status" value="1"/>
</dbReference>
<keyword evidence="6 9" id="KW-0822">Tryptophan biosynthesis</keyword>
<evidence type="ECO:0000313" key="11">
    <source>
        <dbReference type="EMBL" id="SFH15622.1"/>
    </source>
</evidence>
<keyword evidence="5 9" id="KW-0028">Amino-acid biosynthesis</keyword>
<name>A0A1I2XQD7_9FIRM</name>
<dbReference type="UniPathway" id="UPA00035">
    <property type="reaction ID" value="UER00042"/>
</dbReference>
<evidence type="ECO:0000256" key="6">
    <source>
        <dbReference type="ARBA" id="ARBA00022822"/>
    </source>
</evidence>
<dbReference type="HAMAP" id="MF_00135">
    <property type="entry name" value="PRAI"/>
    <property type="match status" value="1"/>
</dbReference>
<keyword evidence="12" id="KW-1185">Reference proteome</keyword>
<dbReference type="CDD" id="cd00405">
    <property type="entry name" value="PRAI"/>
    <property type="match status" value="1"/>
</dbReference>
<dbReference type="RefSeq" id="WP_092473840.1">
    <property type="nucleotide sequence ID" value="NZ_FOOX01000018.1"/>
</dbReference>
<feature type="domain" description="N-(5'phosphoribosyl) anthranilate isomerase (PRAI)" evidence="10">
    <location>
        <begin position="7"/>
        <end position="219"/>
    </location>
</feature>
<sequence>MKAGCKVKICGITNLEDARLAAAEGADYIGVVVDVSFSPRSLTIEQAGKIFASPYRPTVALVHQISFTKLELLISSLKPFAVQFLSRAADLIVRAKKIYPGIQMWQSIHLPPADEQVNRPEIERLVWECSEAGADLVVFDTAAVISGSKRFGGTGRQSNWQLVQQLVKNCPLPAFLAGGINPSNVAQAIAFVKPAGIDLCSGVEASPGQKSLNKLRALMTEVRKENAL</sequence>
<dbReference type="Pfam" id="PF00697">
    <property type="entry name" value="PRAI"/>
    <property type="match status" value="1"/>
</dbReference>
<dbReference type="OrthoDB" id="9786954at2"/>
<keyword evidence="8 9" id="KW-0413">Isomerase</keyword>
<evidence type="ECO:0000256" key="4">
    <source>
        <dbReference type="ARBA" id="ARBA00022272"/>
    </source>
</evidence>
<accession>A0A1I2XQD7</accession>
<comment type="catalytic activity">
    <reaction evidence="1 9">
        <text>N-(5-phospho-beta-D-ribosyl)anthranilate = 1-(2-carboxyphenylamino)-1-deoxy-D-ribulose 5-phosphate</text>
        <dbReference type="Rhea" id="RHEA:21540"/>
        <dbReference type="ChEBI" id="CHEBI:18277"/>
        <dbReference type="ChEBI" id="CHEBI:58613"/>
        <dbReference type="EC" id="5.3.1.24"/>
    </reaction>
</comment>
<evidence type="ECO:0000256" key="7">
    <source>
        <dbReference type="ARBA" id="ARBA00023141"/>
    </source>
</evidence>
<dbReference type="Proteomes" id="UP000199337">
    <property type="component" value="Unassembled WGS sequence"/>
</dbReference>
<dbReference type="PANTHER" id="PTHR42894:SF1">
    <property type="entry name" value="N-(5'-PHOSPHORIBOSYL)ANTHRANILATE ISOMERASE"/>
    <property type="match status" value="1"/>
</dbReference>
<dbReference type="InterPro" id="IPR011060">
    <property type="entry name" value="RibuloseP-bd_barrel"/>
</dbReference>
<protein>
    <recommendedName>
        <fullName evidence="4 9">N-(5'-phosphoribosyl)anthranilate isomerase</fullName>
        <shortName evidence="9">PRAI</shortName>
        <ecNumber evidence="3 9">5.3.1.24</ecNumber>
    </recommendedName>
</protein>
<dbReference type="STRING" id="341036.SAMN05660649_04094"/>
<dbReference type="EC" id="5.3.1.24" evidence="3 9"/>
<evidence type="ECO:0000256" key="3">
    <source>
        <dbReference type="ARBA" id="ARBA00012572"/>
    </source>
</evidence>
<evidence type="ECO:0000256" key="8">
    <source>
        <dbReference type="ARBA" id="ARBA00023235"/>
    </source>
</evidence>
<proteinExistence type="inferred from homology"/>
<comment type="pathway">
    <text evidence="2 9">Amino-acid biosynthesis; L-tryptophan biosynthesis; L-tryptophan from chorismate: step 3/5.</text>
</comment>
<gene>
    <name evidence="9" type="primary">trpF</name>
    <name evidence="11" type="ORF">SAMN05660649_04094</name>
</gene>
<organism evidence="11 12">
    <name type="scientific">Desulfotruncus arcticus DSM 17038</name>
    <dbReference type="NCBI Taxonomy" id="1121424"/>
    <lineage>
        <taxon>Bacteria</taxon>
        <taxon>Bacillati</taxon>
        <taxon>Bacillota</taxon>
        <taxon>Clostridia</taxon>
        <taxon>Eubacteriales</taxon>
        <taxon>Desulfallaceae</taxon>
        <taxon>Desulfotruncus</taxon>
    </lineage>
</organism>
<dbReference type="InterPro" id="IPR044643">
    <property type="entry name" value="TrpF_fam"/>
</dbReference>
<dbReference type="EMBL" id="FOOX01000018">
    <property type="protein sequence ID" value="SFH15622.1"/>
    <property type="molecule type" value="Genomic_DNA"/>
</dbReference>
<dbReference type="GO" id="GO:0004640">
    <property type="term" value="F:phosphoribosylanthranilate isomerase activity"/>
    <property type="evidence" value="ECO:0007669"/>
    <property type="project" value="UniProtKB-UniRule"/>
</dbReference>
<dbReference type="Gene3D" id="3.20.20.70">
    <property type="entry name" value="Aldolase class I"/>
    <property type="match status" value="1"/>
</dbReference>
<dbReference type="AlphaFoldDB" id="A0A1I2XQD7"/>
<comment type="similarity">
    <text evidence="9">Belongs to the TrpF family.</text>
</comment>
<evidence type="ECO:0000256" key="2">
    <source>
        <dbReference type="ARBA" id="ARBA00004664"/>
    </source>
</evidence>
<reference evidence="12" key="1">
    <citation type="submission" date="2016-10" db="EMBL/GenBank/DDBJ databases">
        <authorList>
            <person name="Varghese N."/>
            <person name="Submissions S."/>
        </authorList>
    </citation>
    <scope>NUCLEOTIDE SEQUENCE [LARGE SCALE GENOMIC DNA]</scope>
    <source>
        <strain evidence="12">DSM 17038</strain>
    </source>
</reference>
<dbReference type="InterPro" id="IPR001240">
    <property type="entry name" value="PRAI_dom"/>
</dbReference>
<keyword evidence="7 9" id="KW-0057">Aromatic amino acid biosynthesis</keyword>
<evidence type="ECO:0000256" key="5">
    <source>
        <dbReference type="ARBA" id="ARBA00022605"/>
    </source>
</evidence>
<dbReference type="PANTHER" id="PTHR42894">
    <property type="entry name" value="N-(5'-PHOSPHORIBOSYL)ANTHRANILATE ISOMERASE"/>
    <property type="match status" value="1"/>
</dbReference>
<evidence type="ECO:0000259" key="10">
    <source>
        <dbReference type="Pfam" id="PF00697"/>
    </source>
</evidence>
<dbReference type="InterPro" id="IPR013785">
    <property type="entry name" value="Aldolase_TIM"/>
</dbReference>
<evidence type="ECO:0000256" key="9">
    <source>
        <dbReference type="HAMAP-Rule" id="MF_00135"/>
    </source>
</evidence>
<evidence type="ECO:0000313" key="12">
    <source>
        <dbReference type="Proteomes" id="UP000199337"/>
    </source>
</evidence>
<dbReference type="GO" id="GO:0000162">
    <property type="term" value="P:L-tryptophan biosynthetic process"/>
    <property type="evidence" value="ECO:0007669"/>
    <property type="project" value="UniProtKB-UniRule"/>
</dbReference>